<name>Q138S6_RHOPS</name>
<dbReference type="Proteomes" id="UP000001818">
    <property type="component" value="Chromosome"/>
</dbReference>
<dbReference type="eggNOG" id="ENOG5032ZF2">
    <property type="taxonomic scope" value="Bacteria"/>
</dbReference>
<organism evidence="4 5">
    <name type="scientific">Rhodopseudomonas palustris (strain BisB5)</name>
    <dbReference type="NCBI Taxonomy" id="316057"/>
    <lineage>
        <taxon>Bacteria</taxon>
        <taxon>Pseudomonadati</taxon>
        <taxon>Pseudomonadota</taxon>
        <taxon>Alphaproteobacteria</taxon>
        <taxon>Hyphomicrobiales</taxon>
        <taxon>Nitrobacteraceae</taxon>
        <taxon>Rhodopseudomonas</taxon>
    </lineage>
</organism>
<accession>Q138S6</accession>
<dbReference type="HOGENOM" id="CLU_560051_0_0_5"/>
<evidence type="ECO:0000256" key="1">
    <source>
        <dbReference type="SAM" id="MobiDB-lite"/>
    </source>
</evidence>
<dbReference type="EMBL" id="CP000283">
    <property type="protein sequence ID" value="ABE39413.1"/>
    <property type="molecule type" value="Genomic_DNA"/>
</dbReference>
<feature type="transmembrane region" description="Helical" evidence="2">
    <location>
        <begin position="264"/>
        <end position="284"/>
    </location>
</feature>
<dbReference type="KEGG" id="rpd:RPD_2178"/>
<keyword evidence="3" id="KW-0732">Signal</keyword>
<dbReference type="BioCyc" id="RPAL316057:RPD_RS10935-MONOMER"/>
<protein>
    <submittedName>
        <fullName evidence="4">Uncharacterized protein</fullName>
    </submittedName>
</protein>
<feature type="signal peptide" evidence="3">
    <location>
        <begin position="1"/>
        <end position="30"/>
    </location>
</feature>
<proteinExistence type="predicted"/>
<feature type="chain" id="PRO_5004182083" evidence="3">
    <location>
        <begin position="31"/>
        <end position="487"/>
    </location>
</feature>
<sequence length="487" mass="52277" precursor="true">MVSRIPKSHFRLCALLALCILEAIVSRAMAQSLPPAPAPLSVLVSAQPATGKEAPAPTAAKLKDAASGLRTSKESGNDCAGGEDMRKLSASANSPAIVYNAKFVPAGETVDFGLSDTANAEGFYFAILTDDSKTPRDDSRHRAQVRKAGPNDDLVVKQLLSPGERIVSLYVRTDVAPWWWSKRNLYIYQCSDRRPVNVSYAPVYISPQGVSWAAAIVMVVCVYWLVSRAFAFVSKKKLSGWDAVNPIQITAGQDRRGSLSSFQIFFFTMIVFSMLLVVLLRTGILSDLSTTILELIGISGIGAAAAKGTDSSKGNLSPANLTWLHNKGWYDSPSVTTPREPTFYDLISSDDAFDVYRFQSLVFTVAVGVALLIGGLTQLASFTIPQNILGILGLSQIVYIAGKLVSPSDAARLDAAVTELREAEAKFRKSALTPGNPPPDLQSAIRQAPTEYGDYREKATGAAKLFEQIAGRSPEDGRLAPSLGIGP</sequence>
<keyword evidence="2" id="KW-0472">Membrane</keyword>
<gene>
    <name evidence="4" type="ordered locus">RPD_2178</name>
</gene>
<evidence type="ECO:0000313" key="5">
    <source>
        <dbReference type="Proteomes" id="UP000001818"/>
    </source>
</evidence>
<feature type="transmembrane region" description="Helical" evidence="2">
    <location>
        <begin position="209"/>
        <end position="226"/>
    </location>
</feature>
<keyword evidence="2" id="KW-1133">Transmembrane helix</keyword>
<dbReference type="STRING" id="316057.RPD_2178"/>
<evidence type="ECO:0000256" key="3">
    <source>
        <dbReference type="SAM" id="SignalP"/>
    </source>
</evidence>
<evidence type="ECO:0000313" key="4">
    <source>
        <dbReference type="EMBL" id="ABE39413.1"/>
    </source>
</evidence>
<dbReference type="AlphaFoldDB" id="Q138S6"/>
<feature type="transmembrane region" description="Helical" evidence="2">
    <location>
        <begin position="361"/>
        <end position="384"/>
    </location>
</feature>
<evidence type="ECO:0000256" key="2">
    <source>
        <dbReference type="SAM" id="Phobius"/>
    </source>
</evidence>
<reference evidence="4 5" key="1">
    <citation type="submission" date="2006-03" db="EMBL/GenBank/DDBJ databases">
        <title>Complete sequence of Rhodopseudomonas palustris BisB5.</title>
        <authorList>
            <consortium name="US DOE Joint Genome Institute"/>
            <person name="Copeland A."/>
            <person name="Lucas S."/>
            <person name="Lapidus A."/>
            <person name="Barry K."/>
            <person name="Detter J.C."/>
            <person name="Glavina del Rio T."/>
            <person name="Hammon N."/>
            <person name="Israni S."/>
            <person name="Dalin E."/>
            <person name="Tice H."/>
            <person name="Pitluck S."/>
            <person name="Chain P."/>
            <person name="Malfatti S."/>
            <person name="Shin M."/>
            <person name="Vergez L."/>
            <person name="Schmutz J."/>
            <person name="Larimer F."/>
            <person name="Land M."/>
            <person name="Hauser L."/>
            <person name="Pelletier D.A."/>
            <person name="Kyrpides N."/>
            <person name="Lykidis A."/>
            <person name="Oda Y."/>
            <person name="Harwood C.S."/>
            <person name="Richardson P."/>
        </authorList>
    </citation>
    <scope>NUCLEOTIDE SEQUENCE [LARGE SCALE GENOMIC DNA]</scope>
    <source>
        <strain evidence="4 5">BisB5</strain>
    </source>
</reference>
<keyword evidence="2" id="KW-0812">Transmembrane</keyword>
<feature type="region of interest" description="Disordered" evidence="1">
    <location>
        <begin position="52"/>
        <end position="82"/>
    </location>
</feature>